<evidence type="ECO:0000256" key="2">
    <source>
        <dbReference type="SAM" id="Phobius"/>
    </source>
</evidence>
<feature type="domain" description="DUF7343" evidence="3">
    <location>
        <begin position="83"/>
        <end position="141"/>
    </location>
</feature>
<proteinExistence type="predicted"/>
<evidence type="ECO:0000313" key="5">
    <source>
        <dbReference type="Proteomes" id="UP001595925"/>
    </source>
</evidence>
<dbReference type="Gene3D" id="1.10.10.10">
    <property type="entry name" value="Winged helix-like DNA-binding domain superfamily/Winged helix DNA-binding domain"/>
    <property type="match status" value="1"/>
</dbReference>
<protein>
    <submittedName>
        <fullName evidence="4">Helix-turn-helix transcriptional regulator</fullName>
    </submittedName>
</protein>
<dbReference type="RefSeq" id="WP_224828678.1">
    <property type="nucleotide sequence ID" value="NZ_JAIVEF010000009.1"/>
</dbReference>
<evidence type="ECO:0000259" key="3">
    <source>
        <dbReference type="Pfam" id="PF24034"/>
    </source>
</evidence>
<accession>A0ABD5QLI9</accession>
<keyword evidence="5" id="KW-1185">Reference proteome</keyword>
<dbReference type="InterPro" id="IPR055767">
    <property type="entry name" value="DUF7343"/>
</dbReference>
<sequence>MGGVSQLRPSREIHREEVGTAVTAWEIALAGVSFALIGALLALRIVEAFSGDERTGEPAGDEFAGPTPSARPEDPADAPEPIPDEDRVVELLSAQGGSLRQQAVVDRTDWSKSKVSRLLSRMEERGTIRKVPVGRENAIELAGEESTGESEGDDG</sequence>
<keyword evidence="2" id="KW-1133">Transmembrane helix</keyword>
<evidence type="ECO:0000256" key="1">
    <source>
        <dbReference type="SAM" id="MobiDB-lite"/>
    </source>
</evidence>
<dbReference type="Proteomes" id="UP001595925">
    <property type="component" value="Unassembled WGS sequence"/>
</dbReference>
<feature type="region of interest" description="Disordered" evidence="1">
    <location>
        <begin position="51"/>
        <end position="85"/>
    </location>
</feature>
<keyword evidence="2" id="KW-0472">Membrane</keyword>
<feature type="region of interest" description="Disordered" evidence="1">
    <location>
        <begin position="131"/>
        <end position="155"/>
    </location>
</feature>
<keyword evidence="2" id="KW-0812">Transmembrane</keyword>
<dbReference type="EMBL" id="JBHSJG010000072">
    <property type="protein sequence ID" value="MFC4990359.1"/>
    <property type="molecule type" value="Genomic_DNA"/>
</dbReference>
<gene>
    <name evidence="4" type="ORF">ACFPFO_21925</name>
</gene>
<dbReference type="SUPFAM" id="SSF46785">
    <property type="entry name" value="Winged helix' DNA-binding domain"/>
    <property type="match status" value="1"/>
</dbReference>
<dbReference type="InterPro" id="IPR036388">
    <property type="entry name" value="WH-like_DNA-bd_sf"/>
</dbReference>
<comment type="caution">
    <text evidence="4">The sequence shown here is derived from an EMBL/GenBank/DDBJ whole genome shotgun (WGS) entry which is preliminary data.</text>
</comment>
<evidence type="ECO:0000313" key="4">
    <source>
        <dbReference type="EMBL" id="MFC4990359.1"/>
    </source>
</evidence>
<name>A0ABD5QLI9_9EURY</name>
<dbReference type="InterPro" id="IPR036390">
    <property type="entry name" value="WH_DNA-bd_sf"/>
</dbReference>
<reference evidence="4 5" key="1">
    <citation type="journal article" date="2019" name="Int. J. Syst. Evol. Microbiol.">
        <title>The Global Catalogue of Microorganisms (GCM) 10K type strain sequencing project: providing services to taxonomists for standard genome sequencing and annotation.</title>
        <authorList>
            <consortium name="The Broad Institute Genomics Platform"/>
            <consortium name="The Broad Institute Genome Sequencing Center for Infectious Disease"/>
            <person name="Wu L."/>
            <person name="Ma J."/>
        </authorList>
    </citation>
    <scope>NUCLEOTIDE SEQUENCE [LARGE SCALE GENOMIC DNA]</scope>
    <source>
        <strain evidence="4 5">CGMCC 1.15824</strain>
    </source>
</reference>
<feature type="compositionally biased region" description="Acidic residues" evidence="1">
    <location>
        <begin position="142"/>
        <end position="155"/>
    </location>
</feature>
<dbReference type="Pfam" id="PF24034">
    <property type="entry name" value="DUF7343"/>
    <property type="match status" value="1"/>
</dbReference>
<organism evidence="4 5">
    <name type="scientific">Saliphagus infecundisoli</name>
    <dbReference type="NCBI Taxonomy" id="1849069"/>
    <lineage>
        <taxon>Archaea</taxon>
        <taxon>Methanobacteriati</taxon>
        <taxon>Methanobacteriota</taxon>
        <taxon>Stenosarchaea group</taxon>
        <taxon>Halobacteria</taxon>
        <taxon>Halobacteriales</taxon>
        <taxon>Natrialbaceae</taxon>
        <taxon>Saliphagus</taxon>
    </lineage>
</organism>
<dbReference type="AlphaFoldDB" id="A0ABD5QLI9"/>
<feature type="transmembrane region" description="Helical" evidence="2">
    <location>
        <begin position="27"/>
        <end position="46"/>
    </location>
</feature>